<dbReference type="Proteomes" id="UP000530320">
    <property type="component" value="Unassembled WGS sequence"/>
</dbReference>
<evidence type="ECO:0000313" key="1">
    <source>
        <dbReference type="EMBL" id="MBB2196557.1"/>
    </source>
</evidence>
<accession>A0A7W4JXH4</accession>
<evidence type="ECO:0000313" key="2">
    <source>
        <dbReference type="Proteomes" id="UP000530320"/>
    </source>
</evidence>
<gene>
    <name evidence="1" type="ORF">HLH44_03605</name>
</gene>
<organism evidence="1 2">
    <name type="scientific">Gluconacetobacter dulcium</name>
    <dbReference type="NCBI Taxonomy" id="2729096"/>
    <lineage>
        <taxon>Bacteria</taxon>
        <taxon>Pseudomonadati</taxon>
        <taxon>Pseudomonadota</taxon>
        <taxon>Alphaproteobacteria</taxon>
        <taxon>Acetobacterales</taxon>
        <taxon>Acetobacteraceae</taxon>
        <taxon>Gluconacetobacter</taxon>
    </lineage>
</organism>
<sequence>MTRNLTDEEVLAAVSLQDEARDESGPELIILDKPLEWKGEQFTELHLREPLTAQVLFASKVMGKRATVVTVRDAQLDLVARIARWPAAAIGLLPVSVQDRAILYVTEFEANARRPMDETPDRTPELRLTFDPAIEAVGRSHVEMTLREPVGVQRRRYEVTCERGTPEAALQAEINLVGDVSEWSMAAVLKMPISKFARAADYLTGFFIPGPRTGPTSRQS</sequence>
<dbReference type="InterPro" id="IPR019289">
    <property type="entry name" value="Phage_tail_E/E"/>
</dbReference>
<comment type="caution">
    <text evidence="1">The sequence shown here is derived from an EMBL/GenBank/DDBJ whole genome shotgun (WGS) entry which is preliminary data.</text>
</comment>
<name>A0A7W4JXH4_9PROT</name>
<proteinExistence type="predicted"/>
<protein>
    <submittedName>
        <fullName evidence="1">Phage tail assembly protein</fullName>
    </submittedName>
</protein>
<dbReference type="AlphaFoldDB" id="A0A7W4JXH4"/>
<dbReference type="RefSeq" id="WP_183008143.1">
    <property type="nucleotide sequence ID" value="NZ_JABEQP010000002.1"/>
</dbReference>
<dbReference type="Pfam" id="PF10109">
    <property type="entry name" value="Phage_TAC_7"/>
    <property type="match status" value="2"/>
</dbReference>
<dbReference type="EMBL" id="JABEQP010000002">
    <property type="protein sequence ID" value="MBB2196557.1"/>
    <property type="molecule type" value="Genomic_DNA"/>
</dbReference>
<reference evidence="1 2" key="1">
    <citation type="submission" date="2020-04" db="EMBL/GenBank/DDBJ databases">
        <title>Description of novel Gluconacetobacter.</title>
        <authorList>
            <person name="Sombolestani A."/>
        </authorList>
    </citation>
    <scope>NUCLEOTIDE SEQUENCE [LARGE SCALE GENOMIC DNA]</scope>
    <source>
        <strain evidence="1 2">LMG 22058</strain>
    </source>
</reference>